<proteinExistence type="predicted"/>
<dbReference type="Proteomes" id="UP000070255">
    <property type="component" value="Unassembled WGS sequence"/>
</dbReference>
<protein>
    <submittedName>
        <fullName evidence="1">Uncharacterized protein</fullName>
    </submittedName>
</protein>
<reference evidence="1 2" key="1">
    <citation type="submission" date="2015-11" db="EMBL/GenBank/DDBJ databases">
        <authorList>
            <person name="Sahl J."/>
            <person name="Wagner D."/>
            <person name="Keim P."/>
        </authorList>
    </citation>
    <scope>NUCLEOTIDE SEQUENCE [LARGE SCALE GENOMIC DNA]</scope>
    <source>
        <strain evidence="1 2">BDU18</strain>
    </source>
</reference>
<comment type="caution">
    <text evidence="1">The sequence shown here is derived from an EMBL/GenBank/DDBJ whole genome shotgun (WGS) entry which is preliminary data.</text>
</comment>
<gene>
    <name evidence="1" type="ORF">WS72_02500</name>
</gene>
<accession>A0ABR5TAJ7</accession>
<name>A0ABR5TAJ7_9BURK</name>
<evidence type="ECO:0000313" key="1">
    <source>
        <dbReference type="EMBL" id="KWZ41861.1"/>
    </source>
</evidence>
<keyword evidence="2" id="KW-1185">Reference proteome</keyword>
<organism evidence="1 2">
    <name type="scientific">Burkholderia savannae</name>
    <dbReference type="NCBI Taxonomy" id="1637837"/>
    <lineage>
        <taxon>Bacteria</taxon>
        <taxon>Pseudomonadati</taxon>
        <taxon>Pseudomonadota</taxon>
        <taxon>Betaproteobacteria</taxon>
        <taxon>Burkholderiales</taxon>
        <taxon>Burkholderiaceae</taxon>
        <taxon>Burkholderia</taxon>
        <taxon>pseudomallei group</taxon>
    </lineage>
</organism>
<dbReference type="EMBL" id="LNJQ01000001">
    <property type="protein sequence ID" value="KWZ41861.1"/>
    <property type="molecule type" value="Genomic_DNA"/>
</dbReference>
<sequence>MAAARVVKGVSPDERTWVIESASDEFHVTDQYAGWPIVWVRRSAAHLGTVKALLLREWRALVPVKWRDGMVA</sequence>
<evidence type="ECO:0000313" key="2">
    <source>
        <dbReference type="Proteomes" id="UP000070255"/>
    </source>
</evidence>